<dbReference type="EMBL" id="CP000251">
    <property type="protein sequence ID" value="ABC82875.1"/>
    <property type="molecule type" value="Genomic_DNA"/>
</dbReference>
<evidence type="ECO:0000256" key="2">
    <source>
        <dbReference type="SAM" id="MobiDB-lite"/>
    </source>
</evidence>
<feature type="domain" description="Outer membrane protein beta-barrel" evidence="3">
    <location>
        <begin position="36"/>
        <end position="212"/>
    </location>
</feature>
<dbReference type="Pfam" id="PF13505">
    <property type="entry name" value="OMP_b-brl"/>
    <property type="match status" value="1"/>
</dbReference>
<dbReference type="SUPFAM" id="SSF56925">
    <property type="entry name" value="OMPA-like"/>
    <property type="match status" value="1"/>
</dbReference>
<feature type="compositionally biased region" description="Basic residues" evidence="2">
    <location>
        <begin position="1"/>
        <end position="12"/>
    </location>
</feature>
<protein>
    <recommendedName>
        <fullName evidence="3">Outer membrane protein beta-barrel domain-containing protein</fullName>
    </recommendedName>
</protein>
<organism evidence="4 5">
    <name type="scientific">Anaeromyxobacter dehalogenans (strain 2CP-C)</name>
    <dbReference type="NCBI Taxonomy" id="290397"/>
    <lineage>
        <taxon>Bacteria</taxon>
        <taxon>Pseudomonadati</taxon>
        <taxon>Myxococcota</taxon>
        <taxon>Myxococcia</taxon>
        <taxon>Myxococcales</taxon>
        <taxon>Cystobacterineae</taxon>
        <taxon>Anaeromyxobacteraceae</taxon>
        <taxon>Anaeromyxobacter</taxon>
    </lineage>
</organism>
<dbReference type="InterPro" id="IPR027385">
    <property type="entry name" value="Beta-barrel_OMP"/>
</dbReference>
<keyword evidence="1" id="KW-0732">Signal</keyword>
<feature type="region of interest" description="Disordered" evidence="2">
    <location>
        <begin position="1"/>
        <end position="26"/>
    </location>
</feature>
<reference evidence="4" key="1">
    <citation type="submission" date="2006-01" db="EMBL/GenBank/DDBJ databases">
        <title>Complete sequence of Anaeromyxobacter dehalogenans 2CP-C.</title>
        <authorList>
            <consortium name="US DOE Joint Genome Institute"/>
            <person name="Copeland A."/>
            <person name="Lucas S."/>
            <person name="Lapidus A."/>
            <person name="Barry K."/>
            <person name="Detter J.C."/>
            <person name="Glavina T."/>
            <person name="Hammon N."/>
            <person name="Israni S."/>
            <person name="Pitluck S."/>
            <person name="Brettin T."/>
            <person name="Bruce D."/>
            <person name="Han C."/>
            <person name="Tapia R."/>
            <person name="Gilna P."/>
            <person name="Kiss H."/>
            <person name="Schmutz J."/>
            <person name="Larimer F."/>
            <person name="Land M."/>
            <person name="Kyrpides N."/>
            <person name="Anderson I."/>
            <person name="Sanford R.A."/>
            <person name="Ritalahti K.M."/>
            <person name="Thomas H.S."/>
            <person name="Kirby J.R."/>
            <person name="Zhulin I.B."/>
            <person name="Loeffler F.E."/>
            <person name="Richardson P."/>
        </authorList>
    </citation>
    <scope>NUCLEOTIDE SEQUENCE</scope>
    <source>
        <strain evidence="4">2CP-C</strain>
    </source>
</reference>
<dbReference type="Proteomes" id="UP000001935">
    <property type="component" value="Chromosome"/>
</dbReference>
<dbReference type="AlphaFoldDB" id="Q2IE66"/>
<proteinExistence type="predicted"/>
<sequence>MRRRSPARHGRGSRAAARRPSPPTERTHMKRMLISVLAALALAPFAAQARNLSPGTFELSGSTQLGFSTTSTEVDGDPNDFDQDIWTIHGSGLVYIAPNLGVGLVLGHQNVETTYGLEKTESSTTTFGPAIGFNVSLAPQLSLKLNGNLVFARGSQDDLDMDGFGWGVGAGLSFFPVSYLSIDAGLGYQALYLEDDVNRDWDVSGLNVGVGLSVYFGGR</sequence>
<evidence type="ECO:0000256" key="1">
    <source>
        <dbReference type="ARBA" id="ARBA00022729"/>
    </source>
</evidence>
<evidence type="ECO:0000313" key="4">
    <source>
        <dbReference type="EMBL" id="ABC82875.1"/>
    </source>
</evidence>
<name>Q2IE66_ANADE</name>
<dbReference type="HOGENOM" id="CLU_1418893_0_0_7"/>
<evidence type="ECO:0000313" key="5">
    <source>
        <dbReference type="Proteomes" id="UP000001935"/>
    </source>
</evidence>
<evidence type="ECO:0000259" key="3">
    <source>
        <dbReference type="Pfam" id="PF13505"/>
    </source>
</evidence>
<gene>
    <name evidence="4" type="ordered locus">Adeh_3106</name>
</gene>
<accession>Q2IE66</accession>
<dbReference type="STRING" id="290397.Adeh_3106"/>
<dbReference type="InterPro" id="IPR011250">
    <property type="entry name" value="OMP/PagP_B-barrel"/>
</dbReference>
<dbReference type="KEGG" id="ade:Adeh_3106"/>